<reference evidence="1" key="1">
    <citation type="submission" date="2021-09" db="EMBL/GenBank/DDBJ databases">
        <authorList>
            <consortium name="AG Swart"/>
            <person name="Singh M."/>
            <person name="Singh A."/>
            <person name="Seah K."/>
            <person name="Emmerich C."/>
        </authorList>
    </citation>
    <scope>NUCLEOTIDE SEQUENCE</scope>
    <source>
        <strain evidence="1">ATCC30299</strain>
    </source>
</reference>
<sequence length="92" mass="10218">MACEKLVSLISCLPSSIWTSWCSKISEILVTDLRVVCLDLIDFISPVELCLGRSTEVLLNLRAEGDDSSYTANERLILGLDLLRDLGDIFAR</sequence>
<dbReference type="AlphaFoldDB" id="A0AAU9IG24"/>
<keyword evidence="2" id="KW-1185">Reference proteome</keyword>
<accession>A0AAU9IG24</accession>
<evidence type="ECO:0000313" key="2">
    <source>
        <dbReference type="Proteomes" id="UP001162131"/>
    </source>
</evidence>
<protein>
    <submittedName>
        <fullName evidence="1">Uncharacterized protein</fullName>
    </submittedName>
</protein>
<dbReference type="Proteomes" id="UP001162131">
    <property type="component" value="Unassembled WGS sequence"/>
</dbReference>
<gene>
    <name evidence="1" type="ORF">BSTOLATCC_MIC8667</name>
</gene>
<evidence type="ECO:0000313" key="1">
    <source>
        <dbReference type="EMBL" id="CAG9313396.1"/>
    </source>
</evidence>
<proteinExistence type="predicted"/>
<dbReference type="EMBL" id="CAJZBQ010000010">
    <property type="protein sequence ID" value="CAG9313396.1"/>
    <property type="molecule type" value="Genomic_DNA"/>
</dbReference>
<name>A0AAU9IG24_9CILI</name>
<comment type="caution">
    <text evidence="1">The sequence shown here is derived from an EMBL/GenBank/DDBJ whole genome shotgun (WGS) entry which is preliminary data.</text>
</comment>
<organism evidence="1 2">
    <name type="scientific">Blepharisma stoltei</name>
    <dbReference type="NCBI Taxonomy" id="1481888"/>
    <lineage>
        <taxon>Eukaryota</taxon>
        <taxon>Sar</taxon>
        <taxon>Alveolata</taxon>
        <taxon>Ciliophora</taxon>
        <taxon>Postciliodesmatophora</taxon>
        <taxon>Heterotrichea</taxon>
        <taxon>Heterotrichida</taxon>
        <taxon>Blepharismidae</taxon>
        <taxon>Blepharisma</taxon>
    </lineage>
</organism>